<evidence type="ECO:0000313" key="2">
    <source>
        <dbReference type="Proteomes" id="UP000660262"/>
    </source>
</evidence>
<organism evidence="1 2">
    <name type="scientific">Pycnococcus provasolii</name>
    <dbReference type="NCBI Taxonomy" id="41880"/>
    <lineage>
        <taxon>Eukaryota</taxon>
        <taxon>Viridiplantae</taxon>
        <taxon>Chlorophyta</taxon>
        <taxon>Pseudoscourfieldiophyceae</taxon>
        <taxon>Pseudoscourfieldiales</taxon>
        <taxon>Pycnococcaceae</taxon>
        <taxon>Pycnococcus</taxon>
    </lineage>
</organism>
<gene>
    <name evidence="1" type="ORF">PPROV_000878200</name>
</gene>
<dbReference type="SUPFAM" id="SSF48371">
    <property type="entry name" value="ARM repeat"/>
    <property type="match status" value="1"/>
</dbReference>
<comment type="caution">
    <text evidence="1">The sequence shown here is derived from an EMBL/GenBank/DDBJ whole genome shotgun (WGS) entry which is preliminary data.</text>
</comment>
<dbReference type="AlphaFoldDB" id="A0A830HYY2"/>
<protein>
    <recommendedName>
        <fullName evidence="3">DUF4042 domain-containing protein</fullName>
    </recommendedName>
</protein>
<evidence type="ECO:0008006" key="3">
    <source>
        <dbReference type="Google" id="ProtNLM"/>
    </source>
</evidence>
<dbReference type="EMBL" id="BNJQ01000027">
    <property type="protein sequence ID" value="GHP10049.1"/>
    <property type="molecule type" value="Genomic_DNA"/>
</dbReference>
<accession>A0A830HYY2</accession>
<dbReference type="Proteomes" id="UP000660262">
    <property type="component" value="Unassembled WGS sequence"/>
</dbReference>
<evidence type="ECO:0000313" key="1">
    <source>
        <dbReference type="EMBL" id="GHP10049.1"/>
    </source>
</evidence>
<sequence length="916" mass="92775">MAIAARSLHGLSSSESSVPARFRSAPQHWTALAALLLDPSTNARRAAAMLVRSLAYGEQARRVVPLGPSLSATACERALSGAGFAANARQAMAASQRALCASAALENDACLTNMALDALGALAELLGIGTQPGWQPGMHLSALNAGLRRLQDGAADPPTVDDSKCLAALLALAAEPILPNSRTAPKASQPASTIPAFAAAHEFLVRADCTPLWACACVGRQFAAAHNRHAAAVAAAATSAVGAPNGTSVSMLDPLLVRDLILSGNIDDSALPTAIGPLLAHTRAPHPLGTRAAALDALASVLVCAPSALRIGSDVNRAALVASLKDALRLSRGVSATSQGDVPELAAARAALRVVAAVLAIDGDAAAIAEGTAAASVAHSSAGKSGDEDTSTRKMAYAATLARTWQNMLASLWVPLAACHRAVDMREAALEAIGGAVTDPSVARTPQWASAMLMVNGDVVQAGADSPIANQKHAVPTQAVMMSVLTCVTRIARTDASAACRSAACRAAARAVAACMSSRMAHVHRDTSSSASRTLIRVRASSEVKVASLEMQLARTIDAIACAAIGDSSAAVRIAATAAAAAIADAVRDKPHEVADARTPVDWSVVALPAEQGVPCSLNLTVSAFGDPLASLALVGLLASDALAYPACIRALDLAMGEDELRTLTLNVPKAAPKARPHAIRLLGFLLLSGAAAEMPWQSIAHEIVMNAAAGTSPGGRPSLSGRSQVATGLVASKAAWNACVALKDLHARFDGPHAAKSAQVVSHLAAAVEHAGHAKLAGHAALALASLARGAASAPTAQRDSTLSPALASAAASLARRARALDGSADDIPASVQPWLASCVLDSVVACASYAIDSRRSLSPSDDAEVGWALAAAASVDTDLNVAAMSRVTARAARHGRICVSTSEASSAHSAWSPL</sequence>
<dbReference type="InterPro" id="IPR016024">
    <property type="entry name" value="ARM-type_fold"/>
</dbReference>
<proteinExistence type="predicted"/>
<name>A0A830HYY2_9CHLO</name>
<keyword evidence="2" id="KW-1185">Reference proteome</keyword>
<reference evidence="1" key="1">
    <citation type="submission" date="2020-10" db="EMBL/GenBank/DDBJ databases">
        <title>Unveiling of a novel bifunctional photoreceptor, Dualchrome1, isolated from a cosmopolitan green alga.</title>
        <authorList>
            <person name="Suzuki S."/>
            <person name="Kawachi M."/>
        </authorList>
    </citation>
    <scope>NUCLEOTIDE SEQUENCE</scope>
    <source>
        <strain evidence="1">NIES 2893</strain>
    </source>
</reference>